<proteinExistence type="predicted"/>
<dbReference type="PANTHER" id="PTHR35046:SF26">
    <property type="entry name" value="RNA-DIRECTED DNA POLYMERASE"/>
    <property type="match status" value="1"/>
</dbReference>
<comment type="caution">
    <text evidence="2">The sequence shown here is derived from an EMBL/GenBank/DDBJ whole genome shotgun (WGS) entry which is preliminary data.</text>
</comment>
<dbReference type="EMBL" id="BDDD01001023">
    <property type="protein sequence ID" value="GAV72612.1"/>
    <property type="molecule type" value="Genomic_DNA"/>
</dbReference>
<dbReference type="InterPro" id="IPR056924">
    <property type="entry name" value="SH3_Tf2-1"/>
</dbReference>
<organism evidence="2 3">
    <name type="scientific">Cephalotus follicularis</name>
    <name type="common">Albany pitcher plant</name>
    <dbReference type="NCBI Taxonomy" id="3775"/>
    <lineage>
        <taxon>Eukaryota</taxon>
        <taxon>Viridiplantae</taxon>
        <taxon>Streptophyta</taxon>
        <taxon>Embryophyta</taxon>
        <taxon>Tracheophyta</taxon>
        <taxon>Spermatophyta</taxon>
        <taxon>Magnoliopsida</taxon>
        <taxon>eudicotyledons</taxon>
        <taxon>Gunneridae</taxon>
        <taxon>Pentapetalae</taxon>
        <taxon>rosids</taxon>
        <taxon>fabids</taxon>
        <taxon>Oxalidales</taxon>
        <taxon>Cephalotaceae</taxon>
        <taxon>Cephalotus</taxon>
    </lineage>
</organism>
<gene>
    <name evidence="2" type="ORF">CFOL_v3_16100</name>
</gene>
<dbReference type="PANTHER" id="PTHR35046">
    <property type="entry name" value="ZINC KNUCKLE (CCHC-TYPE) FAMILY PROTEIN"/>
    <property type="match status" value="1"/>
</dbReference>
<dbReference type="Proteomes" id="UP000187406">
    <property type="component" value="Unassembled WGS sequence"/>
</dbReference>
<dbReference type="OrthoDB" id="1721574at2759"/>
<sequence length="170" mass="19647">MKRHHEQIRAKIEKSNEVYRRKANKHRKKAEFQLGDLVWIHLRKERFPSKRKSKLAPRADRPFEVIERIGDNAYNLKLPRDYGVSATFNVGHLSRFEGDDFDLRANPNQPRENDTGESMTQQVNLAHVLSTFMFGANSLTLGPRDCCFMSNGCNGYSMLTWVKPNCDPPP</sequence>
<evidence type="ECO:0000313" key="2">
    <source>
        <dbReference type="EMBL" id="GAV72612.1"/>
    </source>
</evidence>
<dbReference type="Pfam" id="PF24626">
    <property type="entry name" value="SH3_Tf2-1"/>
    <property type="match status" value="1"/>
</dbReference>
<reference evidence="3" key="1">
    <citation type="submission" date="2016-04" db="EMBL/GenBank/DDBJ databases">
        <title>Cephalotus genome sequencing.</title>
        <authorList>
            <person name="Fukushima K."/>
            <person name="Hasebe M."/>
            <person name="Fang X."/>
        </authorList>
    </citation>
    <scope>NUCLEOTIDE SEQUENCE [LARGE SCALE GENOMIC DNA]</scope>
    <source>
        <strain evidence="3">cv. St1</strain>
    </source>
</reference>
<protein>
    <recommendedName>
        <fullName evidence="1">Tf2-1-like SH3-like domain-containing protein</fullName>
    </recommendedName>
</protein>
<dbReference type="InParanoid" id="A0A1Q3BXK2"/>
<keyword evidence="3" id="KW-1185">Reference proteome</keyword>
<evidence type="ECO:0000313" key="3">
    <source>
        <dbReference type="Proteomes" id="UP000187406"/>
    </source>
</evidence>
<accession>A0A1Q3BXK2</accession>
<evidence type="ECO:0000259" key="1">
    <source>
        <dbReference type="Pfam" id="PF24626"/>
    </source>
</evidence>
<dbReference type="AlphaFoldDB" id="A0A1Q3BXK2"/>
<name>A0A1Q3BXK2_CEPFO</name>
<feature type="domain" description="Tf2-1-like SH3-like" evidence="1">
    <location>
        <begin position="35"/>
        <end position="96"/>
    </location>
</feature>